<protein>
    <submittedName>
        <fullName evidence="1">Uncharacterized protein</fullName>
    </submittedName>
</protein>
<dbReference type="AlphaFoldDB" id="A0A401JGH9"/>
<organism evidence="1 2">
    <name type="scientific">Sulfuriferula multivorans</name>
    <dbReference type="NCBI Taxonomy" id="1559896"/>
    <lineage>
        <taxon>Bacteria</taxon>
        <taxon>Pseudomonadati</taxon>
        <taxon>Pseudomonadota</taxon>
        <taxon>Betaproteobacteria</taxon>
        <taxon>Nitrosomonadales</taxon>
        <taxon>Sulfuricellaceae</taxon>
        <taxon>Sulfuriferula</taxon>
    </lineage>
</organism>
<evidence type="ECO:0000313" key="1">
    <source>
        <dbReference type="EMBL" id="GBL46693.1"/>
    </source>
</evidence>
<evidence type="ECO:0000313" key="2">
    <source>
        <dbReference type="Proteomes" id="UP000286806"/>
    </source>
</evidence>
<proteinExistence type="predicted"/>
<name>A0A401JGH9_9PROT</name>
<keyword evidence="2" id="KW-1185">Reference proteome</keyword>
<reference evidence="1 2" key="1">
    <citation type="journal article" date="2019" name="Front. Microbiol.">
        <title>Genomes of Neutrophilic Sulfur-Oxidizing Chemolithoautotrophs Representing 9 Proteobacterial Species From 8 Genera.</title>
        <authorList>
            <person name="Watanabe T."/>
            <person name="Kojima H."/>
            <person name="Umezawa K."/>
            <person name="Hori C."/>
            <person name="Takasuka T.E."/>
            <person name="Kato Y."/>
            <person name="Fukui M."/>
        </authorList>
    </citation>
    <scope>NUCLEOTIDE SEQUENCE [LARGE SCALE GENOMIC DNA]</scope>
    <source>
        <strain evidence="1 2">TTN</strain>
    </source>
</reference>
<sequence>MTLPCVQCGVQPYNRSGSHNTVTKKEKHGSSLCDVLTLLRSTRTLRSHAAQPTTLFCDIQGHRVGTVF</sequence>
<dbReference type="EMBL" id="BGOW01000026">
    <property type="protein sequence ID" value="GBL46693.1"/>
    <property type="molecule type" value="Genomic_DNA"/>
</dbReference>
<accession>A0A401JGH9</accession>
<gene>
    <name evidence="1" type="ORF">SFMTTN_2518</name>
</gene>
<comment type="caution">
    <text evidence="1">The sequence shown here is derived from an EMBL/GenBank/DDBJ whole genome shotgun (WGS) entry which is preliminary data.</text>
</comment>
<dbReference type="Proteomes" id="UP000286806">
    <property type="component" value="Unassembled WGS sequence"/>
</dbReference>